<feature type="compositionally biased region" description="Polar residues" evidence="1">
    <location>
        <begin position="41"/>
        <end position="54"/>
    </location>
</feature>
<evidence type="ECO:0000256" key="1">
    <source>
        <dbReference type="SAM" id="MobiDB-lite"/>
    </source>
</evidence>
<feature type="region of interest" description="Disordered" evidence="1">
    <location>
        <begin position="41"/>
        <end position="67"/>
    </location>
</feature>
<proteinExistence type="predicted"/>
<evidence type="ECO:0000313" key="3">
    <source>
        <dbReference type="Proteomes" id="UP001054252"/>
    </source>
</evidence>
<reference evidence="2 3" key="1">
    <citation type="journal article" date="2021" name="Commun. Biol.">
        <title>The genome of Shorea leprosula (Dipterocarpaceae) highlights the ecological relevance of drought in aseasonal tropical rainforests.</title>
        <authorList>
            <person name="Ng K.K.S."/>
            <person name="Kobayashi M.J."/>
            <person name="Fawcett J.A."/>
            <person name="Hatakeyama M."/>
            <person name="Paape T."/>
            <person name="Ng C.H."/>
            <person name="Ang C.C."/>
            <person name="Tnah L.H."/>
            <person name="Lee C.T."/>
            <person name="Nishiyama T."/>
            <person name="Sese J."/>
            <person name="O'Brien M.J."/>
            <person name="Copetti D."/>
            <person name="Mohd Noor M.I."/>
            <person name="Ong R.C."/>
            <person name="Putra M."/>
            <person name="Sireger I.Z."/>
            <person name="Indrioko S."/>
            <person name="Kosugi Y."/>
            <person name="Izuno A."/>
            <person name="Isagi Y."/>
            <person name="Lee S.L."/>
            <person name="Shimizu K.K."/>
        </authorList>
    </citation>
    <scope>NUCLEOTIDE SEQUENCE [LARGE SCALE GENOMIC DNA]</scope>
    <source>
        <strain evidence="2">214</strain>
    </source>
</reference>
<dbReference type="EMBL" id="BPVZ01000103">
    <property type="protein sequence ID" value="GKV34032.1"/>
    <property type="molecule type" value="Genomic_DNA"/>
</dbReference>
<name>A0AAV5LBA2_9ROSI</name>
<comment type="caution">
    <text evidence="2">The sequence shown here is derived from an EMBL/GenBank/DDBJ whole genome shotgun (WGS) entry which is preliminary data.</text>
</comment>
<gene>
    <name evidence="2" type="ORF">SLEP1_g42457</name>
</gene>
<sequence length="91" mass="10262">MFVRSLDIKKDPFQPREDKEEILDPKVPYLSAIVRHHHPPSFTNSHHQSCSSKPSHPHLINPLSSSSLFPTPPQSRVAFSSPGFPFSTSRC</sequence>
<evidence type="ECO:0000313" key="2">
    <source>
        <dbReference type="EMBL" id="GKV34032.1"/>
    </source>
</evidence>
<organism evidence="2 3">
    <name type="scientific">Rubroshorea leprosula</name>
    <dbReference type="NCBI Taxonomy" id="152421"/>
    <lineage>
        <taxon>Eukaryota</taxon>
        <taxon>Viridiplantae</taxon>
        <taxon>Streptophyta</taxon>
        <taxon>Embryophyta</taxon>
        <taxon>Tracheophyta</taxon>
        <taxon>Spermatophyta</taxon>
        <taxon>Magnoliopsida</taxon>
        <taxon>eudicotyledons</taxon>
        <taxon>Gunneridae</taxon>
        <taxon>Pentapetalae</taxon>
        <taxon>rosids</taxon>
        <taxon>malvids</taxon>
        <taxon>Malvales</taxon>
        <taxon>Dipterocarpaceae</taxon>
        <taxon>Rubroshorea</taxon>
    </lineage>
</organism>
<accession>A0AAV5LBA2</accession>
<keyword evidence="3" id="KW-1185">Reference proteome</keyword>
<dbReference type="Proteomes" id="UP001054252">
    <property type="component" value="Unassembled WGS sequence"/>
</dbReference>
<dbReference type="AlphaFoldDB" id="A0AAV5LBA2"/>
<protein>
    <submittedName>
        <fullName evidence="2">Uncharacterized protein</fullName>
    </submittedName>
</protein>